<dbReference type="GO" id="GO:0005524">
    <property type="term" value="F:ATP binding"/>
    <property type="evidence" value="ECO:0007669"/>
    <property type="project" value="UniProtKB-KW"/>
</dbReference>
<dbReference type="Proteomes" id="UP000587527">
    <property type="component" value="Unassembled WGS sequence"/>
</dbReference>
<comment type="caution">
    <text evidence="5">The sequence shown here is derived from an EMBL/GenBank/DDBJ whole genome shotgun (WGS) entry which is preliminary data.</text>
</comment>
<dbReference type="PROSITE" id="PS00211">
    <property type="entry name" value="ABC_TRANSPORTER_1"/>
    <property type="match status" value="1"/>
</dbReference>
<name>A0A841BM94_9ACTN</name>
<dbReference type="GO" id="GO:0016887">
    <property type="term" value="F:ATP hydrolysis activity"/>
    <property type="evidence" value="ECO:0007669"/>
    <property type="project" value="InterPro"/>
</dbReference>
<dbReference type="Gene3D" id="3.40.50.300">
    <property type="entry name" value="P-loop containing nucleotide triphosphate hydrolases"/>
    <property type="match status" value="1"/>
</dbReference>
<proteinExistence type="predicted"/>
<accession>A0A841BM94</accession>
<dbReference type="InterPro" id="IPR050166">
    <property type="entry name" value="ABC_transporter_ATP-bind"/>
</dbReference>
<dbReference type="SUPFAM" id="SSF52540">
    <property type="entry name" value="P-loop containing nucleoside triphosphate hydrolases"/>
    <property type="match status" value="1"/>
</dbReference>
<feature type="domain" description="ABC transporter" evidence="4">
    <location>
        <begin position="11"/>
        <end position="242"/>
    </location>
</feature>
<gene>
    <name evidence="5" type="ORF">F4553_001360</name>
</gene>
<dbReference type="AlphaFoldDB" id="A0A841BM94"/>
<dbReference type="EMBL" id="JACHMN010000002">
    <property type="protein sequence ID" value="MBB5867981.1"/>
    <property type="molecule type" value="Genomic_DNA"/>
</dbReference>
<dbReference type="RefSeq" id="WP_184833552.1">
    <property type="nucleotide sequence ID" value="NZ_JACHMN010000002.1"/>
</dbReference>
<dbReference type="CDD" id="cd03293">
    <property type="entry name" value="ABC_NrtD_SsuB_transporters"/>
    <property type="match status" value="1"/>
</dbReference>
<dbReference type="InterPro" id="IPR003593">
    <property type="entry name" value="AAA+_ATPase"/>
</dbReference>
<keyword evidence="3" id="KW-0067">ATP-binding</keyword>
<evidence type="ECO:0000259" key="4">
    <source>
        <dbReference type="PROSITE" id="PS50893"/>
    </source>
</evidence>
<reference evidence="5 6" key="1">
    <citation type="submission" date="2020-08" db="EMBL/GenBank/DDBJ databases">
        <title>Sequencing the genomes of 1000 actinobacteria strains.</title>
        <authorList>
            <person name="Klenk H.-P."/>
        </authorList>
    </citation>
    <scope>NUCLEOTIDE SEQUENCE [LARGE SCALE GENOMIC DNA]</scope>
    <source>
        <strain evidence="5 6">DSM 45362</strain>
    </source>
</reference>
<evidence type="ECO:0000256" key="2">
    <source>
        <dbReference type="ARBA" id="ARBA00022741"/>
    </source>
</evidence>
<dbReference type="InterPro" id="IPR027417">
    <property type="entry name" value="P-loop_NTPase"/>
</dbReference>
<dbReference type="InterPro" id="IPR017871">
    <property type="entry name" value="ABC_transporter-like_CS"/>
</dbReference>
<keyword evidence="6" id="KW-1185">Reference proteome</keyword>
<protein>
    <submittedName>
        <fullName evidence="5">ABC-type nitrate/sulfonate/bicarbonate transport system ATPase subunit</fullName>
    </submittedName>
</protein>
<evidence type="ECO:0000256" key="1">
    <source>
        <dbReference type="ARBA" id="ARBA00022448"/>
    </source>
</evidence>
<dbReference type="PROSITE" id="PS50893">
    <property type="entry name" value="ABC_TRANSPORTER_2"/>
    <property type="match status" value="1"/>
</dbReference>
<dbReference type="PANTHER" id="PTHR42788">
    <property type="entry name" value="TAURINE IMPORT ATP-BINDING PROTEIN-RELATED"/>
    <property type="match status" value="1"/>
</dbReference>
<evidence type="ECO:0000313" key="6">
    <source>
        <dbReference type="Proteomes" id="UP000587527"/>
    </source>
</evidence>
<dbReference type="SMART" id="SM00382">
    <property type="entry name" value="AAA"/>
    <property type="match status" value="1"/>
</dbReference>
<keyword evidence="1" id="KW-0813">Transport</keyword>
<organism evidence="5 6">
    <name type="scientific">Allocatelliglobosispora scoriae</name>
    <dbReference type="NCBI Taxonomy" id="643052"/>
    <lineage>
        <taxon>Bacteria</taxon>
        <taxon>Bacillati</taxon>
        <taxon>Actinomycetota</taxon>
        <taxon>Actinomycetes</taxon>
        <taxon>Micromonosporales</taxon>
        <taxon>Micromonosporaceae</taxon>
        <taxon>Allocatelliglobosispora</taxon>
    </lineage>
</organism>
<evidence type="ECO:0000256" key="3">
    <source>
        <dbReference type="ARBA" id="ARBA00022840"/>
    </source>
</evidence>
<sequence>MPSRPDEGSAVALRSVTHRYSSRGRHIDALHTLDLSISAGEFVVVVGPSGCGKSTLLGLIAGFHRPTTGTVQVDGAPVVGPGPDRGVVFQQPRLFPWLSVLGNVEFGLRGRGISRADRRARALAKLDQVGLADVAGLRPYELSGGMQQRAAIARALAPDPGVLLMDEPFAALDALTRDRMQEELRALWRDTGRTVLFVTHSIDEAVYLGTRIIVFSARPGRVVLDEASDIPAQGRDRDHPDFGTLRTRISTAVRSAAAP</sequence>
<keyword evidence="2" id="KW-0547">Nucleotide-binding</keyword>
<dbReference type="PANTHER" id="PTHR42788:SF13">
    <property type="entry name" value="ALIPHATIC SULFONATES IMPORT ATP-BINDING PROTEIN SSUB"/>
    <property type="match status" value="1"/>
</dbReference>
<evidence type="ECO:0000313" key="5">
    <source>
        <dbReference type="EMBL" id="MBB5867981.1"/>
    </source>
</evidence>
<dbReference type="Pfam" id="PF00005">
    <property type="entry name" value="ABC_tran"/>
    <property type="match status" value="1"/>
</dbReference>
<dbReference type="InterPro" id="IPR003439">
    <property type="entry name" value="ABC_transporter-like_ATP-bd"/>
</dbReference>